<reference evidence="3 4" key="1">
    <citation type="submission" date="2016-11" db="EMBL/GenBank/DDBJ databases">
        <title>The macronuclear genome of Stentor coeruleus: a giant cell with tiny introns.</title>
        <authorList>
            <person name="Slabodnick M."/>
            <person name="Ruby J.G."/>
            <person name="Reiff S.B."/>
            <person name="Swart E.C."/>
            <person name="Gosai S."/>
            <person name="Prabakaran S."/>
            <person name="Witkowska E."/>
            <person name="Larue G.E."/>
            <person name="Fisher S."/>
            <person name="Freeman R.M."/>
            <person name="Gunawardena J."/>
            <person name="Chu W."/>
            <person name="Stover N.A."/>
            <person name="Gregory B.D."/>
            <person name="Nowacki M."/>
            <person name="Derisi J."/>
            <person name="Roy S.W."/>
            <person name="Marshall W.F."/>
            <person name="Sood P."/>
        </authorList>
    </citation>
    <scope>NUCLEOTIDE SEQUENCE [LARGE SCALE GENOMIC DNA]</scope>
    <source>
        <strain evidence="3">WM001</strain>
    </source>
</reference>
<protein>
    <recommendedName>
        <fullName evidence="2">Thioredoxin domain-containing protein</fullName>
    </recommendedName>
</protein>
<dbReference type="SUPFAM" id="SSF52833">
    <property type="entry name" value="Thioredoxin-like"/>
    <property type="match status" value="1"/>
</dbReference>
<dbReference type="EMBL" id="MPUH01000365">
    <property type="protein sequence ID" value="OMJ81810.1"/>
    <property type="molecule type" value="Genomic_DNA"/>
</dbReference>
<dbReference type="GO" id="GO:0047134">
    <property type="term" value="F:protein-disulfide reductase [NAD(P)H] activity"/>
    <property type="evidence" value="ECO:0007669"/>
    <property type="project" value="InterPro"/>
</dbReference>
<dbReference type="InterPro" id="IPR045108">
    <property type="entry name" value="TXNDC17-like"/>
</dbReference>
<comment type="caution">
    <text evidence="3">The sequence shown here is derived from an EMBL/GenBank/DDBJ whole genome shotgun (WGS) entry which is preliminary data.</text>
</comment>
<dbReference type="Gene3D" id="3.40.30.10">
    <property type="entry name" value="Glutaredoxin"/>
    <property type="match status" value="1"/>
</dbReference>
<dbReference type="PANTHER" id="PTHR12452:SF0">
    <property type="entry name" value="THIOREDOXIN DOMAIN-CONTAINING PROTEIN 17"/>
    <property type="match status" value="1"/>
</dbReference>
<dbReference type="AlphaFoldDB" id="A0A1R2BYF0"/>
<dbReference type="GO" id="GO:0005829">
    <property type="term" value="C:cytosol"/>
    <property type="evidence" value="ECO:0007669"/>
    <property type="project" value="TreeGrafter"/>
</dbReference>
<dbReference type="OrthoDB" id="78947at2759"/>
<keyword evidence="4" id="KW-1185">Reference proteome</keyword>
<feature type="domain" description="Thioredoxin" evidence="2">
    <location>
        <begin position="17"/>
        <end position="122"/>
    </location>
</feature>
<gene>
    <name evidence="3" type="ORF">SteCoe_17629</name>
</gene>
<evidence type="ECO:0000259" key="2">
    <source>
        <dbReference type="Pfam" id="PF06110"/>
    </source>
</evidence>
<dbReference type="InterPro" id="IPR036249">
    <property type="entry name" value="Thioredoxin-like_sf"/>
</dbReference>
<proteinExistence type="inferred from homology"/>
<sequence>MKTVVNSPGEFDNIFQSTNGIVLALFTGSKDPNTGESWCPDCVSADPFLNEAINNHPETQFLYCEVGPRESWRNQPGHPYRTNINTRIKCVPTLIRYQDRREIARLQEGQICNKDILNEFFS</sequence>
<dbReference type="Proteomes" id="UP000187209">
    <property type="component" value="Unassembled WGS sequence"/>
</dbReference>
<dbReference type="InterPro" id="IPR010357">
    <property type="entry name" value="TXNDC17_dom"/>
</dbReference>
<evidence type="ECO:0000313" key="3">
    <source>
        <dbReference type="EMBL" id="OMJ81810.1"/>
    </source>
</evidence>
<comment type="similarity">
    <text evidence="1">Belongs to the thioredoxin family.</text>
</comment>
<evidence type="ECO:0000313" key="4">
    <source>
        <dbReference type="Proteomes" id="UP000187209"/>
    </source>
</evidence>
<evidence type="ECO:0000256" key="1">
    <source>
        <dbReference type="ARBA" id="ARBA00008987"/>
    </source>
</evidence>
<dbReference type="PANTHER" id="PTHR12452">
    <property type="entry name" value="42-9-9 PROTEIN-RELATED"/>
    <property type="match status" value="1"/>
</dbReference>
<dbReference type="Pfam" id="PF06110">
    <property type="entry name" value="TXD17-like_Trx"/>
    <property type="match status" value="1"/>
</dbReference>
<name>A0A1R2BYF0_9CILI</name>
<organism evidence="3 4">
    <name type="scientific">Stentor coeruleus</name>
    <dbReference type="NCBI Taxonomy" id="5963"/>
    <lineage>
        <taxon>Eukaryota</taxon>
        <taxon>Sar</taxon>
        <taxon>Alveolata</taxon>
        <taxon>Ciliophora</taxon>
        <taxon>Postciliodesmatophora</taxon>
        <taxon>Heterotrichea</taxon>
        <taxon>Heterotrichida</taxon>
        <taxon>Stentoridae</taxon>
        <taxon>Stentor</taxon>
    </lineage>
</organism>
<accession>A0A1R2BYF0</accession>